<reference evidence="2" key="1">
    <citation type="submission" date="2015-04" db="EMBL/GenBank/DDBJ databases">
        <authorList>
            <person name="Syromyatnikov M.Y."/>
            <person name="Popov V.N."/>
        </authorList>
    </citation>
    <scope>NUCLEOTIDE SEQUENCE</scope>
    <source>
        <strain evidence="2">MO-1</strain>
    </source>
</reference>
<name>A0A1S7LFA9_MAGMO</name>
<feature type="transmembrane region" description="Helical" evidence="1">
    <location>
        <begin position="73"/>
        <end position="98"/>
    </location>
</feature>
<evidence type="ECO:0000313" key="2">
    <source>
        <dbReference type="EMBL" id="CRH04747.1"/>
    </source>
</evidence>
<proteinExistence type="predicted"/>
<gene>
    <name evidence="2" type="ORF">MAGMO_0543</name>
</gene>
<sequence length="106" mass="10661">MPVNEMMAKLQAGETFIAPVPGTVEFVAAPQAAPVAKVAAAKGAGAAMLPAATTTTTAAGAQSVPVALLSGKVLGFSLGAINPWLLLGAGALGGYYYCKKKRFSFF</sequence>
<protein>
    <submittedName>
        <fullName evidence="2">Uncharacterized protein</fullName>
    </submittedName>
</protein>
<keyword evidence="1" id="KW-1133">Transmembrane helix</keyword>
<dbReference type="AlphaFoldDB" id="A0A1S7LFA9"/>
<accession>A0A1S7LFA9</accession>
<evidence type="ECO:0000256" key="1">
    <source>
        <dbReference type="SAM" id="Phobius"/>
    </source>
</evidence>
<keyword evidence="1" id="KW-0472">Membrane</keyword>
<dbReference type="EMBL" id="LO017727">
    <property type="protein sequence ID" value="CRH04747.1"/>
    <property type="molecule type" value="Genomic_DNA"/>
</dbReference>
<keyword evidence="1" id="KW-0812">Transmembrane</keyword>
<organism evidence="2">
    <name type="scientific">Magnetococcus massalia (strain MO-1)</name>
    <dbReference type="NCBI Taxonomy" id="451514"/>
    <lineage>
        <taxon>Bacteria</taxon>
        <taxon>Pseudomonadati</taxon>
        <taxon>Pseudomonadota</taxon>
        <taxon>Magnetococcia</taxon>
        <taxon>Magnetococcales</taxon>
        <taxon>Magnetococcaceae</taxon>
        <taxon>Magnetococcus</taxon>
    </lineage>
</organism>